<gene>
    <name evidence="10" type="primary">atpG</name>
    <name evidence="11" type="ORF">SAMN04488081_1318</name>
</gene>
<evidence type="ECO:0000256" key="8">
    <source>
        <dbReference type="ARBA" id="ARBA00023196"/>
    </source>
</evidence>
<comment type="function">
    <text evidence="1 10">Produces ATP from ADP in the presence of a proton gradient across the membrane. The gamma chain is believed to be important in regulating ATPase activity and the flow of protons through the CF(0) complex.</text>
</comment>
<evidence type="ECO:0000256" key="10">
    <source>
        <dbReference type="HAMAP-Rule" id="MF_00815"/>
    </source>
</evidence>
<dbReference type="Gene3D" id="3.40.1380.10">
    <property type="match status" value="1"/>
</dbReference>
<evidence type="ECO:0000313" key="11">
    <source>
        <dbReference type="EMBL" id="SDX80426.1"/>
    </source>
</evidence>
<reference evidence="11 12" key="1">
    <citation type="submission" date="2016-10" db="EMBL/GenBank/DDBJ databases">
        <authorList>
            <person name="Varghese N."/>
            <person name="Submissions S."/>
        </authorList>
    </citation>
    <scope>NUCLEOTIDE SEQUENCE [LARGE SCALE GENOMIC DNA]</scope>
    <source>
        <strain evidence="11 12">DSM 20748</strain>
    </source>
</reference>
<name>A0A1H3ENV2_9BACI</name>
<dbReference type="NCBIfam" id="TIGR01146">
    <property type="entry name" value="ATPsyn_F1gamma"/>
    <property type="match status" value="1"/>
</dbReference>
<dbReference type="PANTHER" id="PTHR11693:SF22">
    <property type="entry name" value="ATP SYNTHASE SUBUNIT GAMMA, MITOCHONDRIAL"/>
    <property type="match status" value="1"/>
</dbReference>
<keyword evidence="6 10" id="KW-0406">Ion transport</keyword>
<dbReference type="HAMAP" id="MF_00815">
    <property type="entry name" value="ATP_synth_gamma_bact"/>
    <property type="match status" value="1"/>
</dbReference>
<dbReference type="InterPro" id="IPR000131">
    <property type="entry name" value="ATP_synth_F1_gsu"/>
</dbReference>
<dbReference type="EMBL" id="FNOS01000003">
    <property type="protein sequence ID" value="SDX80426.1"/>
    <property type="molecule type" value="Genomic_DNA"/>
</dbReference>
<evidence type="ECO:0000256" key="6">
    <source>
        <dbReference type="ARBA" id="ARBA00023065"/>
    </source>
</evidence>
<dbReference type="PANTHER" id="PTHR11693">
    <property type="entry name" value="ATP SYNTHASE GAMMA CHAIN"/>
    <property type="match status" value="1"/>
</dbReference>
<dbReference type="Proteomes" id="UP000198647">
    <property type="component" value="Unassembled WGS sequence"/>
</dbReference>
<dbReference type="Gene3D" id="1.10.287.80">
    <property type="entry name" value="ATP synthase, gamma subunit, helix hairpin domain"/>
    <property type="match status" value="1"/>
</dbReference>
<dbReference type="PROSITE" id="PS00153">
    <property type="entry name" value="ATPASE_GAMMA"/>
    <property type="match status" value="1"/>
</dbReference>
<comment type="subunit">
    <text evidence="10">F-type ATPases have 2 components, CF(1) - the catalytic core - and CF(0) - the membrane proton channel. CF(1) has five subunits: alpha(3), beta(3), gamma(1), delta(1), epsilon(1). CF(0) has three main subunits: a, b and c.</text>
</comment>
<evidence type="ECO:0000256" key="1">
    <source>
        <dbReference type="ARBA" id="ARBA00003456"/>
    </source>
</evidence>
<keyword evidence="10" id="KW-1003">Cell membrane</keyword>
<sequence>MASLREIKGRISSTKKTKQITKAMQMVSASKLNRAEENAKSFVPYSEKIQEVVASIAQGGGDASHPMLEEREVKRRGYVIVTSDRGLAGAYNASILRKAYQDIWNNHTSADEYRIIAIGRIGRDFFRKRNMAVDKEITGVADQPDFEDIKELASETVDLFTEEDIDELYVYYSHYVSAITQEVKKTKVLPLNDISAEQATKSSSASYEYEPNQEEILSVLLPQYAESLIYGALIDSKASEHAARMTAMKSATDNADDLIDDLSLTYNRARQAAITQEITEIVGGASALE</sequence>
<comment type="subcellular location">
    <subcellularLocation>
        <location evidence="10">Cell membrane</location>
        <topology evidence="10">Peripheral membrane protein</topology>
    </subcellularLocation>
    <subcellularLocation>
        <location evidence="2">Membrane</location>
        <topology evidence="2">Peripheral membrane protein</topology>
    </subcellularLocation>
</comment>
<dbReference type="CDD" id="cd12151">
    <property type="entry name" value="F1-ATPase_gamma"/>
    <property type="match status" value="1"/>
</dbReference>
<comment type="caution">
    <text evidence="11">The sequence shown here is derived from an EMBL/GenBank/DDBJ whole genome shotgun (WGS) entry which is preliminary data.</text>
</comment>
<keyword evidence="9 10" id="KW-0066">ATP synthesis</keyword>
<keyword evidence="12" id="KW-1185">Reference proteome</keyword>
<evidence type="ECO:0000256" key="3">
    <source>
        <dbReference type="ARBA" id="ARBA00007681"/>
    </source>
</evidence>
<proteinExistence type="inferred from homology"/>
<dbReference type="NCBIfam" id="NF004147">
    <property type="entry name" value="PRK05621.2-1"/>
    <property type="match status" value="1"/>
</dbReference>
<comment type="similarity">
    <text evidence="3 10">Belongs to the ATPase gamma chain family.</text>
</comment>
<keyword evidence="8 10" id="KW-0139">CF(1)</keyword>
<dbReference type="RefSeq" id="WP_008590460.1">
    <property type="nucleotide sequence ID" value="NZ_FNOS01000003.1"/>
</dbReference>
<keyword evidence="5 10" id="KW-0375">Hydrogen ion transport</keyword>
<evidence type="ECO:0000256" key="7">
    <source>
        <dbReference type="ARBA" id="ARBA00023136"/>
    </source>
</evidence>
<dbReference type="PRINTS" id="PR00126">
    <property type="entry name" value="ATPASEGAMMA"/>
</dbReference>
<evidence type="ECO:0000256" key="5">
    <source>
        <dbReference type="ARBA" id="ARBA00022781"/>
    </source>
</evidence>
<protein>
    <recommendedName>
        <fullName evidence="10">ATP synthase gamma chain</fullName>
    </recommendedName>
    <alternativeName>
        <fullName evidence="10">ATP synthase F1 sector gamma subunit</fullName>
    </alternativeName>
    <alternativeName>
        <fullName evidence="10">F-ATPase gamma subunit</fullName>
    </alternativeName>
</protein>
<accession>A0A1H3ENV2</accession>
<evidence type="ECO:0000313" key="12">
    <source>
        <dbReference type="Proteomes" id="UP000198647"/>
    </source>
</evidence>
<organism evidence="11 12">
    <name type="scientific">Salimicrobium album</name>
    <dbReference type="NCBI Taxonomy" id="50717"/>
    <lineage>
        <taxon>Bacteria</taxon>
        <taxon>Bacillati</taxon>
        <taxon>Bacillota</taxon>
        <taxon>Bacilli</taxon>
        <taxon>Bacillales</taxon>
        <taxon>Bacillaceae</taxon>
        <taxon>Salimicrobium</taxon>
    </lineage>
</organism>
<evidence type="ECO:0000256" key="2">
    <source>
        <dbReference type="ARBA" id="ARBA00004170"/>
    </source>
</evidence>
<keyword evidence="4 10" id="KW-0813">Transport</keyword>
<keyword evidence="7 10" id="KW-0472">Membrane</keyword>
<evidence type="ECO:0000256" key="4">
    <source>
        <dbReference type="ARBA" id="ARBA00022448"/>
    </source>
</evidence>
<evidence type="ECO:0000256" key="9">
    <source>
        <dbReference type="ARBA" id="ARBA00023310"/>
    </source>
</evidence>
<dbReference type="InterPro" id="IPR023632">
    <property type="entry name" value="ATP_synth_F1_gsu_CS"/>
</dbReference>
<dbReference type="InterPro" id="IPR035968">
    <property type="entry name" value="ATP_synth_F1_ATPase_gsu"/>
</dbReference>
<dbReference type="SUPFAM" id="SSF52943">
    <property type="entry name" value="ATP synthase (F1-ATPase), gamma subunit"/>
    <property type="match status" value="1"/>
</dbReference>
<dbReference type="Pfam" id="PF00231">
    <property type="entry name" value="ATP-synt"/>
    <property type="match status" value="1"/>
</dbReference>